<evidence type="ECO:0000313" key="12">
    <source>
        <dbReference type="Proteomes" id="UP000008372"/>
    </source>
</evidence>
<sequence>MIKISDTALIKRMTERKLILLSTFITSVFYNIAFFTFIAENVSIWTWGGFLIFLSASTIVFLFNLWLFSFLMMFGLPIFKLVGVLITLINAIAIHYMTNFNVILDRSMMGNIFNTRFSEASELITLKLFLYLLLLGVLPSYILCKVKAKKTGRINVFATTFAISAFSVMFLYLNSSSWLWIDKYAKILGGKILPWSYMINSVRYYSAISVSIEDQEKLSDGEFSDNQKMIFILIIGETARAKNFSLYGYNRITNPLLESKRNVLALNNAKSCTTYTTGSLACILSANEAIGNTEVLPTYLTRHGANVLWRTNNWGEPPIKVSSYVDATELANSCTNGKCESDEILLSNLSNAIHSSEKNKILIVLHTKGSHGPSYYSRYPEGFETFTPVCKYEDISKCTQQELVNAYDNTIIYTDYFISKTIEVLESIPDTQSMMMYISDHGESLGEHGLYLHGTPYTIAPDVQKNIPFIVWMSDKFIQKRNIDTSTFIQSQTYDQFNVFHSVLGAFEFKSEAYDSTKDILK</sequence>
<organism evidence="11 12">
    <name type="scientific">Paraglaciecola agarilytica NO2</name>
    <dbReference type="NCBI Taxonomy" id="1125747"/>
    <lineage>
        <taxon>Bacteria</taxon>
        <taxon>Pseudomonadati</taxon>
        <taxon>Pseudomonadota</taxon>
        <taxon>Gammaproteobacteria</taxon>
        <taxon>Alteromonadales</taxon>
        <taxon>Alteromonadaceae</taxon>
        <taxon>Paraglaciecola</taxon>
    </lineage>
</organism>
<dbReference type="InterPro" id="IPR012549">
    <property type="entry name" value="EptA-like_N"/>
</dbReference>
<dbReference type="SUPFAM" id="SSF53649">
    <property type="entry name" value="Alkaline phosphatase-like"/>
    <property type="match status" value="1"/>
</dbReference>
<keyword evidence="12" id="KW-1185">Reference proteome</keyword>
<gene>
    <name evidence="11" type="primary">eptA</name>
    <name evidence="11" type="ORF">GAGA_1587</name>
</gene>
<evidence type="ECO:0000256" key="3">
    <source>
        <dbReference type="ARBA" id="ARBA00022519"/>
    </source>
</evidence>
<evidence type="ECO:0000256" key="2">
    <source>
        <dbReference type="ARBA" id="ARBA00022475"/>
    </source>
</evidence>
<feature type="transmembrane region" description="Helical" evidence="8">
    <location>
        <begin position="44"/>
        <end position="69"/>
    </location>
</feature>
<keyword evidence="2" id="KW-1003">Cell membrane</keyword>
<feature type="domain" description="Phosphoethanolamine transferase N-terminal" evidence="10">
    <location>
        <begin position="66"/>
        <end position="206"/>
    </location>
</feature>
<keyword evidence="7 8" id="KW-0472">Membrane</keyword>
<keyword evidence="5 8" id="KW-0812">Transmembrane</keyword>
<dbReference type="InterPro" id="IPR017850">
    <property type="entry name" value="Alkaline_phosphatase_core_sf"/>
</dbReference>
<evidence type="ECO:0000256" key="8">
    <source>
        <dbReference type="SAM" id="Phobius"/>
    </source>
</evidence>
<protein>
    <submittedName>
        <fullName evidence="11">Phosphoethanolamine transferase</fullName>
    </submittedName>
</protein>
<dbReference type="PANTHER" id="PTHR30443:SF0">
    <property type="entry name" value="PHOSPHOETHANOLAMINE TRANSFERASE EPTA"/>
    <property type="match status" value="1"/>
</dbReference>
<keyword evidence="4 11" id="KW-0808">Transferase</keyword>
<feature type="transmembrane region" description="Helical" evidence="8">
    <location>
        <begin position="124"/>
        <end position="144"/>
    </location>
</feature>
<name>A0ABQ0I528_9ALTE</name>
<evidence type="ECO:0000259" key="10">
    <source>
        <dbReference type="Pfam" id="PF08019"/>
    </source>
</evidence>
<dbReference type="Pfam" id="PF08019">
    <property type="entry name" value="EptA_B_N"/>
    <property type="match status" value="1"/>
</dbReference>
<dbReference type="EMBL" id="BAEK01000027">
    <property type="protein sequence ID" value="GAC04443.1"/>
    <property type="molecule type" value="Genomic_DNA"/>
</dbReference>
<evidence type="ECO:0000256" key="4">
    <source>
        <dbReference type="ARBA" id="ARBA00022679"/>
    </source>
</evidence>
<evidence type="ECO:0000256" key="1">
    <source>
        <dbReference type="ARBA" id="ARBA00004429"/>
    </source>
</evidence>
<evidence type="ECO:0000313" key="11">
    <source>
        <dbReference type="EMBL" id="GAC04443.1"/>
    </source>
</evidence>
<dbReference type="RefSeq" id="WP_008303170.1">
    <property type="nucleotide sequence ID" value="NZ_BAEK01000027.1"/>
</dbReference>
<evidence type="ECO:0000259" key="9">
    <source>
        <dbReference type="Pfam" id="PF00884"/>
    </source>
</evidence>
<dbReference type="Pfam" id="PF00884">
    <property type="entry name" value="Sulfatase"/>
    <property type="match status" value="1"/>
</dbReference>
<evidence type="ECO:0000256" key="7">
    <source>
        <dbReference type="ARBA" id="ARBA00023136"/>
    </source>
</evidence>
<dbReference type="InterPro" id="IPR000917">
    <property type="entry name" value="Sulfatase_N"/>
</dbReference>
<comment type="caution">
    <text evidence="11">The sequence shown here is derived from an EMBL/GenBank/DDBJ whole genome shotgun (WGS) entry which is preliminary data.</text>
</comment>
<feature type="transmembrane region" description="Helical" evidence="8">
    <location>
        <begin position="81"/>
        <end position="104"/>
    </location>
</feature>
<feature type="transmembrane region" description="Helical" evidence="8">
    <location>
        <begin position="18"/>
        <end position="38"/>
    </location>
</feature>
<keyword evidence="6 8" id="KW-1133">Transmembrane helix</keyword>
<comment type="subcellular location">
    <subcellularLocation>
        <location evidence="1">Cell inner membrane</location>
        <topology evidence="1">Multi-pass membrane protein</topology>
    </subcellularLocation>
</comment>
<dbReference type="GO" id="GO:0016740">
    <property type="term" value="F:transferase activity"/>
    <property type="evidence" value="ECO:0007669"/>
    <property type="project" value="UniProtKB-KW"/>
</dbReference>
<feature type="transmembrane region" description="Helical" evidence="8">
    <location>
        <begin position="156"/>
        <end position="173"/>
    </location>
</feature>
<dbReference type="PANTHER" id="PTHR30443">
    <property type="entry name" value="INNER MEMBRANE PROTEIN"/>
    <property type="match status" value="1"/>
</dbReference>
<feature type="domain" description="Sulfatase N-terminal" evidence="9">
    <location>
        <begin position="231"/>
        <end position="507"/>
    </location>
</feature>
<dbReference type="CDD" id="cd16017">
    <property type="entry name" value="LptA"/>
    <property type="match status" value="1"/>
</dbReference>
<dbReference type="Gene3D" id="3.40.720.10">
    <property type="entry name" value="Alkaline Phosphatase, subunit A"/>
    <property type="match status" value="1"/>
</dbReference>
<dbReference type="NCBIfam" id="NF007160">
    <property type="entry name" value="PRK09598.1"/>
    <property type="match status" value="1"/>
</dbReference>
<evidence type="ECO:0000256" key="6">
    <source>
        <dbReference type="ARBA" id="ARBA00022989"/>
    </source>
</evidence>
<accession>A0ABQ0I528</accession>
<dbReference type="Proteomes" id="UP000008372">
    <property type="component" value="Unassembled WGS sequence"/>
</dbReference>
<evidence type="ECO:0000256" key="5">
    <source>
        <dbReference type="ARBA" id="ARBA00022692"/>
    </source>
</evidence>
<dbReference type="InterPro" id="IPR040423">
    <property type="entry name" value="PEA_transferase"/>
</dbReference>
<dbReference type="InterPro" id="IPR058130">
    <property type="entry name" value="PEA_transf_C"/>
</dbReference>
<keyword evidence="3" id="KW-0997">Cell inner membrane</keyword>
<reference evidence="11 12" key="1">
    <citation type="journal article" date="2014" name="Environ. Microbiol.">
        <title>Comparative genomics of the marine bacterial genus Glaciecola reveals the high degree of genomic diversity and genomic characteristic for cold adaptation.</title>
        <authorList>
            <person name="Qin Q.L."/>
            <person name="Xie B.B."/>
            <person name="Yu Y."/>
            <person name="Shu Y.L."/>
            <person name="Rong J.C."/>
            <person name="Zhang Y.J."/>
            <person name="Zhao D.L."/>
            <person name="Chen X.L."/>
            <person name="Zhang X.Y."/>
            <person name="Chen B."/>
            <person name="Zhou B.C."/>
            <person name="Zhang Y.Z."/>
        </authorList>
    </citation>
    <scope>NUCLEOTIDE SEQUENCE [LARGE SCALE GENOMIC DNA]</scope>
    <source>
        <strain evidence="11 12">NO2</strain>
    </source>
</reference>
<proteinExistence type="predicted"/>